<dbReference type="PANTHER" id="PTHR28283:SF1">
    <property type="entry name" value="3',5'-CYCLIC-NUCLEOTIDE PHOSPHODIESTERASE 1"/>
    <property type="match status" value="1"/>
</dbReference>
<evidence type="ECO:0000256" key="4">
    <source>
        <dbReference type="PIRNR" id="PIRNR000962"/>
    </source>
</evidence>
<keyword evidence="5" id="KW-0732">Signal</keyword>
<dbReference type="CDD" id="cd07735">
    <property type="entry name" value="class_II_PDE_MBL-fold"/>
    <property type="match status" value="1"/>
</dbReference>
<name>A0A370HIH8_9HYPH</name>
<keyword evidence="7" id="KW-1185">Reference proteome</keyword>
<dbReference type="InterPro" id="IPR036866">
    <property type="entry name" value="RibonucZ/Hydroxyglut_hydro"/>
</dbReference>
<dbReference type="GO" id="GO:1902660">
    <property type="term" value="P:negative regulation of glucose mediated signaling pathway"/>
    <property type="evidence" value="ECO:0007669"/>
    <property type="project" value="TreeGrafter"/>
</dbReference>
<keyword evidence="1 4" id="KW-0378">Hydrolase</keyword>
<organism evidence="6 7">
    <name type="scientific">Microvirga subterranea</name>
    <dbReference type="NCBI Taxonomy" id="186651"/>
    <lineage>
        <taxon>Bacteria</taxon>
        <taxon>Pseudomonadati</taxon>
        <taxon>Pseudomonadota</taxon>
        <taxon>Alphaproteobacteria</taxon>
        <taxon>Hyphomicrobiales</taxon>
        <taxon>Methylobacteriaceae</taxon>
        <taxon>Microvirga</taxon>
    </lineage>
</organism>
<dbReference type="SUPFAM" id="SSF56281">
    <property type="entry name" value="Metallo-hydrolase/oxidoreductase"/>
    <property type="match status" value="1"/>
</dbReference>
<feature type="chain" id="PRO_5016960901" evidence="5">
    <location>
        <begin position="22"/>
        <end position="329"/>
    </location>
</feature>
<dbReference type="Pfam" id="PF02112">
    <property type="entry name" value="PDEase_II"/>
    <property type="match status" value="1"/>
</dbReference>
<comment type="caution">
    <text evidence="6">The sequence shown here is derived from an EMBL/GenBank/DDBJ whole genome shotgun (WGS) entry which is preliminary data.</text>
</comment>
<sequence length="329" mass="35864">MRLIASLVSLSVLLSPAAALSQQGFDVIVLGASGGIQDGNLSSFLIRPHGDRNAVACDAGSLVNGLKVAQEKGAFGDVKRPEGSSDSVVGHVLKNEIKGYLISHAHLDHVQGLVIASPDDSEKTIYSLPSISAEIERNYFNWRTWPNMLDRGQPPHLKKYRLQDLKHGEPTALAGTRMTATPYPLNHAGTESTAFLIESGDDAILCFGDTGPDEVQKTTNMQDIWTAVADRVKQRKLKAIILETSYTSDRPDNLLFGHMTPKWVHSLLRALDRAAGGSALKGLPLIVSHIKYSLTGEQPQEAILKELEADNDLGVRFLIPEQGARYHFQ</sequence>
<dbReference type="PRINTS" id="PR00388">
    <property type="entry name" value="PDIESTERASE2"/>
</dbReference>
<dbReference type="PANTHER" id="PTHR28283">
    <property type="entry name" value="3',5'-CYCLIC-NUCLEOTIDE PHOSPHODIESTERASE 1"/>
    <property type="match status" value="1"/>
</dbReference>
<dbReference type="GO" id="GO:0006198">
    <property type="term" value="P:cAMP catabolic process"/>
    <property type="evidence" value="ECO:0007669"/>
    <property type="project" value="UniProtKB-UniRule"/>
</dbReference>
<dbReference type="PIRSF" id="PIRSF000962">
    <property type="entry name" value="Cyc_nuc_PDEase"/>
    <property type="match status" value="1"/>
</dbReference>
<gene>
    <name evidence="6" type="ORF">DES45_106315</name>
</gene>
<dbReference type="EMBL" id="QQBB01000006">
    <property type="protein sequence ID" value="RDI58001.1"/>
    <property type="molecule type" value="Genomic_DNA"/>
</dbReference>
<dbReference type="GO" id="GO:0047555">
    <property type="term" value="F:3',5'-cyclic-GMP phosphodiesterase activity"/>
    <property type="evidence" value="ECO:0007669"/>
    <property type="project" value="TreeGrafter"/>
</dbReference>
<dbReference type="PROSITE" id="PS00607">
    <property type="entry name" value="PDEASE_II"/>
    <property type="match status" value="1"/>
</dbReference>
<dbReference type="InterPro" id="IPR000396">
    <property type="entry name" value="Pdiesterase2"/>
</dbReference>
<dbReference type="Gene3D" id="3.60.15.10">
    <property type="entry name" value="Ribonuclease Z/Hydroxyacylglutathione hydrolase-like"/>
    <property type="match status" value="1"/>
</dbReference>
<proteinExistence type="inferred from homology"/>
<dbReference type="Proteomes" id="UP000254925">
    <property type="component" value="Unassembled WGS sequence"/>
</dbReference>
<feature type="signal peptide" evidence="5">
    <location>
        <begin position="1"/>
        <end position="21"/>
    </location>
</feature>
<dbReference type="InterPro" id="IPR024225">
    <property type="entry name" value="cAMP-PdiesteraseII_CS"/>
</dbReference>
<dbReference type="AlphaFoldDB" id="A0A370HIH8"/>
<evidence type="ECO:0000256" key="5">
    <source>
        <dbReference type="SAM" id="SignalP"/>
    </source>
</evidence>
<evidence type="ECO:0000256" key="3">
    <source>
        <dbReference type="ARBA" id="ARBA00025762"/>
    </source>
</evidence>
<dbReference type="GO" id="GO:0004115">
    <property type="term" value="F:3',5'-cyclic-AMP phosphodiesterase activity"/>
    <property type="evidence" value="ECO:0007669"/>
    <property type="project" value="UniProtKB-UniRule"/>
</dbReference>
<comment type="similarity">
    <text evidence="3 4">Belongs to the cyclic nucleotide phosphodiesterase class-II family.</text>
</comment>
<evidence type="ECO:0000313" key="6">
    <source>
        <dbReference type="EMBL" id="RDI58001.1"/>
    </source>
</evidence>
<keyword evidence="2 4" id="KW-0114">cAMP</keyword>
<evidence type="ECO:0000256" key="2">
    <source>
        <dbReference type="ARBA" id="ARBA00023149"/>
    </source>
</evidence>
<evidence type="ECO:0000313" key="7">
    <source>
        <dbReference type="Proteomes" id="UP000254925"/>
    </source>
</evidence>
<evidence type="ECO:0000256" key="1">
    <source>
        <dbReference type="ARBA" id="ARBA00022801"/>
    </source>
</evidence>
<reference evidence="6 7" key="1">
    <citation type="submission" date="2018-07" db="EMBL/GenBank/DDBJ databases">
        <title>Genomic Encyclopedia of Type Strains, Phase IV (KMG-IV): sequencing the most valuable type-strain genomes for metagenomic binning, comparative biology and taxonomic classification.</title>
        <authorList>
            <person name="Goeker M."/>
        </authorList>
    </citation>
    <scope>NUCLEOTIDE SEQUENCE [LARGE SCALE GENOMIC DNA]</scope>
    <source>
        <strain evidence="6 7">DSM 14364</strain>
    </source>
</reference>
<dbReference type="OrthoDB" id="9773738at2"/>
<protein>
    <submittedName>
        <fullName evidence="6">3',5'-cyclic-nucleotide phosphodiesterase</fullName>
    </submittedName>
</protein>
<dbReference type="RefSeq" id="WP_114771214.1">
    <property type="nucleotide sequence ID" value="NZ_QQBB01000006.1"/>
</dbReference>
<accession>A0A370HIH8</accession>